<gene>
    <name evidence="2" type="ORF">A2365_03630</name>
</gene>
<feature type="transmembrane region" description="Helical" evidence="1">
    <location>
        <begin position="121"/>
        <end position="144"/>
    </location>
</feature>
<feature type="transmembrane region" description="Helical" evidence="1">
    <location>
        <begin position="25"/>
        <end position="44"/>
    </location>
</feature>
<accession>A0A1G2ER19</accession>
<proteinExistence type="predicted"/>
<protein>
    <submittedName>
        <fullName evidence="2">Uncharacterized protein</fullName>
    </submittedName>
</protein>
<dbReference type="Proteomes" id="UP000177740">
    <property type="component" value="Unassembled WGS sequence"/>
</dbReference>
<dbReference type="EMBL" id="MHMM01000004">
    <property type="protein sequence ID" value="OGZ27708.1"/>
    <property type="molecule type" value="Genomic_DNA"/>
</dbReference>
<dbReference type="AlphaFoldDB" id="A0A1G2ER19"/>
<feature type="transmembrane region" description="Helical" evidence="1">
    <location>
        <begin position="150"/>
        <end position="177"/>
    </location>
</feature>
<reference evidence="2 3" key="1">
    <citation type="journal article" date="2016" name="Nat. Commun.">
        <title>Thousands of microbial genomes shed light on interconnected biogeochemical processes in an aquifer system.</title>
        <authorList>
            <person name="Anantharaman K."/>
            <person name="Brown C.T."/>
            <person name="Hug L.A."/>
            <person name="Sharon I."/>
            <person name="Castelle C.J."/>
            <person name="Probst A.J."/>
            <person name="Thomas B.C."/>
            <person name="Singh A."/>
            <person name="Wilkins M.J."/>
            <person name="Karaoz U."/>
            <person name="Brodie E.L."/>
            <person name="Williams K.H."/>
            <person name="Hubbard S.S."/>
            <person name="Banfield J.F."/>
        </authorList>
    </citation>
    <scope>NUCLEOTIDE SEQUENCE [LARGE SCALE GENOMIC DNA]</scope>
</reference>
<keyword evidence="1" id="KW-0472">Membrane</keyword>
<evidence type="ECO:0000313" key="3">
    <source>
        <dbReference type="Proteomes" id="UP000177740"/>
    </source>
</evidence>
<dbReference type="STRING" id="1801677.A2365_03630"/>
<keyword evidence="1" id="KW-0812">Transmembrane</keyword>
<evidence type="ECO:0000313" key="2">
    <source>
        <dbReference type="EMBL" id="OGZ27708.1"/>
    </source>
</evidence>
<organism evidence="2 3">
    <name type="scientific">Candidatus Nealsonbacteria bacterium RIFOXYB1_FULL_40_15</name>
    <dbReference type="NCBI Taxonomy" id="1801677"/>
    <lineage>
        <taxon>Bacteria</taxon>
        <taxon>Candidatus Nealsoniibacteriota</taxon>
    </lineage>
</organism>
<evidence type="ECO:0000256" key="1">
    <source>
        <dbReference type="SAM" id="Phobius"/>
    </source>
</evidence>
<keyword evidence="1" id="KW-1133">Transmembrane helix</keyword>
<name>A0A1G2ER19_9BACT</name>
<sequence length="327" mass="38161">MTESLEKLILKDHSPIGDCWSSREAFNAGVISLIIPTIFIFPWFTNKATYQNPSSSLVVISALIIFAVIGFFLIGKGFYKIYIAENRNKRKSKFPYEPWQFDYNWNQDGIEFNDYKNLYKIVLYFGFAAVFSLPLYFLFINNFATNNIKIWFILIAASGVIIWALGSAIIGFSYFLIRQFKYDTSYLKFKKFPYFLGEEIEVYFSNKKIIKKGNKLIATLRFIEESIESVKRGRQHIQDIIVYQTYNDRKNIEILEEKPQMVKINFLIPENCKSNNMSKNFNKSYWELEISSTAKGIDFNARFLIPIYSISKKRKPAERAGRAVPSV</sequence>
<feature type="transmembrane region" description="Helical" evidence="1">
    <location>
        <begin position="56"/>
        <end position="79"/>
    </location>
</feature>
<comment type="caution">
    <text evidence="2">The sequence shown here is derived from an EMBL/GenBank/DDBJ whole genome shotgun (WGS) entry which is preliminary data.</text>
</comment>